<sequence>MIVIVAFDWNARRKRNQTRPALLAYLLCKRRERLRSCG</sequence>
<evidence type="ECO:0000313" key="2">
    <source>
        <dbReference type="Proteomes" id="UP000013966"/>
    </source>
</evidence>
<protein>
    <submittedName>
        <fullName evidence="1">Uncharacterized protein</fullName>
    </submittedName>
</protein>
<dbReference type="AlphaFoldDB" id="R4WY50"/>
<dbReference type="HOGENOM" id="CLU_3325519_0_0_4"/>
<name>R4WY50_9BURK</name>
<dbReference type="Proteomes" id="UP000013966">
    <property type="component" value="Chromosome 3"/>
</dbReference>
<accession>R4WY50</accession>
<reference evidence="1 2" key="2">
    <citation type="journal article" date="2018" name="Int. J. Syst. Evol. Microbiol.">
        <title>Burkholderia insecticola sp. nov., a gut symbiotic bacterium of the bean bug Riptortus pedestris.</title>
        <authorList>
            <person name="Takeshita K."/>
            <person name="Tamaki H."/>
            <person name="Ohbayashi T."/>
            <person name="Meng X.-Y."/>
            <person name="Sone T."/>
            <person name="Mitani Y."/>
            <person name="Peeters C."/>
            <person name="Kikuchi Y."/>
            <person name="Vandamme P."/>
        </authorList>
    </citation>
    <scope>NUCLEOTIDE SEQUENCE [LARGE SCALE GENOMIC DNA]</scope>
    <source>
        <strain evidence="1">RPE64</strain>
    </source>
</reference>
<dbReference type="PATRIC" id="fig|758793.3.peg.4512"/>
<proteinExistence type="predicted"/>
<organism evidence="1 2">
    <name type="scientific">Caballeronia insecticola</name>
    <dbReference type="NCBI Taxonomy" id="758793"/>
    <lineage>
        <taxon>Bacteria</taxon>
        <taxon>Pseudomonadati</taxon>
        <taxon>Pseudomonadota</taxon>
        <taxon>Betaproteobacteria</taxon>
        <taxon>Burkholderiales</taxon>
        <taxon>Burkholderiaceae</taxon>
        <taxon>Caballeronia</taxon>
    </lineage>
</organism>
<gene>
    <name evidence="1" type="ORF">BRPE64_CCDS01870</name>
</gene>
<dbReference type="KEGG" id="buo:BRPE64_CCDS01870"/>
<reference evidence="1 2" key="1">
    <citation type="journal article" date="2013" name="Genome Announc.">
        <title>Complete Genome Sequence of Burkholderia sp. Strain RPE64, Bacterial Symbiont of the Bean Bug Riptortus pedestris.</title>
        <authorList>
            <person name="Shibata T.F."/>
            <person name="Maeda T."/>
            <person name="Nikoh N."/>
            <person name="Yamaguchi K."/>
            <person name="Oshima K."/>
            <person name="Hattori M."/>
            <person name="Nishiyama T."/>
            <person name="Hasebe M."/>
            <person name="Fukatsu T."/>
            <person name="Kikuchi Y."/>
            <person name="Shigenobu S."/>
        </authorList>
    </citation>
    <scope>NUCLEOTIDE SEQUENCE [LARGE SCALE GENOMIC DNA]</scope>
</reference>
<dbReference type="EMBL" id="AP013060">
    <property type="protein sequence ID" value="BAN26270.1"/>
    <property type="molecule type" value="Genomic_DNA"/>
</dbReference>
<keyword evidence="2" id="KW-1185">Reference proteome</keyword>
<evidence type="ECO:0000313" key="1">
    <source>
        <dbReference type="EMBL" id="BAN26270.1"/>
    </source>
</evidence>